<dbReference type="SUPFAM" id="SSF53597">
    <property type="entry name" value="Dihydrofolate reductase-like"/>
    <property type="match status" value="1"/>
</dbReference>
<dbReference type="CDD" id="cd00209">
    <property type="entry name" value="DHFR"/>
    <property type="match status" value="1"/>
</dbReference>
<evidence type="ECO:0000313" key="9">
    <source>
        <dbReference type="EMBL" id="MFD1398787.1"/>
    </source>
</evidence>
<dbReference type="Pfam" id="PF00186">
    <property type="entry name" value="DHFR_1"/>
    <property type="match status" value="1"/>
</dbReference>
<evidence type="ECO:0000313" key="10">
    <source>
        <dbReference type="Proteomes" id="UP001597199"/>
    </source>
</evidence>
<name>A0ABW4BGF5_9LACO</name>
<dbReference type="EMBL" id="JBHTOA010000023">
    <property type="protein sequence ID" value="MFD1398787.1"/>
    <property type="molecule type" value="Genomic_DNA"/>
</dbReference>
<accession>A0ABW4BGF5</accession>
<keyword evidence="6 7" id="KW-0560">Oxidoreductase</keyword>
<dbReference type="InterPro" id="IPR024072">
    <property type="entry name" value="DHFR-like_dom_sf"/>
</dbReference>
<dbReference type="Proteomes" id="UP001597199">
    <property type="component" value="Unassembled WGS sequence"/>
</dbReference>
<dbReference type="PIRSF" id="PIRSF000194">
    <property type="entry name" value="DHFR"/>
    <property type="match status" value="1"/>
</dbReference>
<dbReference type="PROSITE" id="PS51330">
    <property type="entry name" value="DHFR_2"/>
    <property type="match status" value="1"/>
</dbReference>
<dbReference type="InterPro" id="IPR001796">
    <property type="entry name" value="DHFR_dom"/>
</dbReference>
<evidence type="ECO:0000259" key="8">
    <source>
        <dbReference type="PROSITE" id="PS51330"/>
    </source>
</evidence>
<comment type="function">
    <text evidence="7">Key enzyme in folate metabolism. Catalyzes an essential reaction for de novo glycine and purine synthesis, and for DNA precursor synthesis.</text>
</comment>
<keyword evidence="10" id="KW-1185">Reference proteome</keyword>
<dbReference type="EC" id="1.5.1.3" evidence="3 7"/>
<reference evidence="10" key="1">
    <citation type="journal article" date="2019" name="Int. J. Syst. Evol. Microbiol.">
        <title>The Global Catalogue of Microorganisms (GCM) 10K type strain sequencing project: providing services to taxonomists for standard genome sequencing and annotation.</title>
        <authorList>
            <consortium name="The Broad Institute Genomics Platform"/>
            <consortium name="The Broad Institute Genome Sequencing Center for Infectious Disease"/>
            <person name="Wu L."/>
            <person name="Ma J."/>
        </authorList>
    </citation>
    <scope>NUCLEOTIDE SEQUENCE [LARGE SCALE GENOMIC DNA]</scope>
    <source>
        <strain evidence="10">CCM 9110</strain>
    </source>
</reference>
<evidence type="ECO:0000256" key="2">
    <source>
        <dbReference type="ARBA" id="ARBA00009539"/>
    </source>
</evidence>
<dbReference type="InterPro" id="IPR012259">
    <property type="entry name" value="DHFR"/>
</dbReference>
<dbReference type="RefSeq" id="WP_204118713.1">
    <property type="nucleotide sequence ID" value="NZ_BOLV01000007.1"/>
</dbReference>
<dbReference type="PANTHER" id="PTHR48069:SF3">
    <property type="entry name" value="DIHYDROFOLATE REDUCTASE"/>
    <property type="match status" value="1"/>
</dbReference>
<evidence type="ECO:0000256" key="3">
    <source>
        <dbReference type="ARBA" id="ARBA00012856"/>
    </source>
</evidence>
<dbReference type="Gene3D" id="3.40.430.10">
    <property type="entry name" value="Dihydrofolate Reductase, subunit A"/>
    <property type="match status" value="1"/>
</dbReference>
<gene>
    <name evidence="9" type="ORF">ACFQ41_05650</name>
</gene>
<comment type="catalytic activity">
    <reaction evidence="7">
        <text>(6S)-5,6,7,8-tetrahydrofolate + NADP(+) = 7,8-dihydrofolate + NADPH + H(+)</text>
        <dbReference type="Rhea" id="RHEA:15009"/>
        <dbReference type="ChEBI" id="CHEBI:15378"/>
        <dbReference type="ChEBI" id="CHEBI:57451"/>
        <dbReference type="ChEBI" id="CHEBI:57453"/>
        <dbReference type="ChEBI" id="CHEBI:57783"/>
        <dbReference type="ChEBI" id="CHEBI:58349"/>
        <dbReference type="EC" id="1.5.1.3"/>
    </reaction>
</comment>
<evidence type="ECO:0000256" key="4">
    <source>
        <dbReference type="ARBA" id="ARBA00022563"/>
    </source>
</evidence>
<evidence type="ECO:0000256" key="5">
    <source>
        <dbReference type="ARBA" id="ARBA00022857"/>
    </source>
</evidence>
<organism evidence="9 10">
    <name type="scientific">Lacticaseibacillus suilingensis</name>
    <dbReference type="NCBI Taxonomy" id="2799577"/>
    <lineage>
        <taxon>Bacteria</taxon>
        <taxon>Bacillati</taxon>
        <taxon>Bacillota</taxon>
        <taxon>Bacilli</taxon>
        <taxon>Lactobacillales</taxon>
        <taxon>Lactobacillaceae</taxon>
        <taxon>Lacticaseibacillus</taxon>
    </lineage>
</organism>
<proteinExistence type="inferred from homology"/>
<dbReference type="PRINTS" id="PR00070">
    <property type="entry name" value="DHFR"/>
</dbReference>
<feature type="domain" description="DHFR" evidence="8">
    <location>
        <begin position="1"/>
        <end position="161"/>
    </location>
</feature>
<evidence type="ECO:0000256" key="7">
    <source>
        <dbReference type="PIRNR" id="PIRNR000194"/>
    </source>
</evidence>
<comment type="pathway">
    <text evidence="1 7">Cofactor biosynthesis; tetrahydrofolate biosynthesis; 5,6,7,8-tetrahydrofolate from 7,8-dihydrofolate: step 1/1.</text>
</comment>
<comment type="similarity">
    <text evidence="2 7">Belongs to the dihydrofolate reductase family.</text>
</comment>
<evidence type="ECO:0000256" key="1">
    <source>
        <dbReference type="ARBA" id="ARBA00004903"/>
    </source>
</evidence>
<dbReference type="GO" id="GO:0004146">
    <property type="term" value="F:dihydrofolate reductase activity"/>
    <property type="evidence" value="ECO:0007669"/>
    <property type="project" value="UniProtKB-EC"/>
</dbReference>
<comment type="caution">
    <text evidence="9">The sequence shown here is derived from an EMBL/GenBank/DDBJ whole genome shotgun (WGS) entry which is preliminary data.</text>
</comment>
<keyword evidence="5 7" id="KW-0521">NADP</keyword>
<protein>
    <recommendedName>
        <fullName evidence="3 7">Dihydrofolate reductase</fullName>
        <ecNumber evidence="3 7">1.5.1.3</ecNumber>
    </recommendedName>
</protein>
<dbReference type="PANTHER" id="PTHR48069">
    <property type="entry name" value="DIHYDROFOLATE REDUCTASE"/>
    <property type="match status" value="1"/>
</dbReference>
<keyword evidence="4 7" id="KW-0554">One-carbon metabolism</keyword>
<sequence length="162" mass="18202">MIAFVWAQDRSGTIGYQGRLPWHLPDDLKEFKALTVGQLTVMGRRTYEGLPKRPLPDRTNVILTRDQSYQAPGAVVVHDRAALLAYADAHPDQNLMITGGAEIFALFADVVERLYVTKLAGVFPGDVKMPALDWSAFRQMSSREVFNADPAKSHVFEVWDRK</sequence>
<evidence type="ECO:0000256" key="6">
    <source>
        <dbReference type="ARBA" id="ARBA00023002"/>
    </source>
</evidence>